<dbReference type="EMBL" id="JACGCM010001782">
    <property type="protein sequence ID" value="KAF6149766.1"/>
    <property type="molecule type" value="Genomic_DNA"/>
</dbReference>
<protein>
    <submittedName>
        <fullName evidence="3">Uncharacterized protein</fullName>
    </submittedName>
</protein>
<evidence type="ECO:0000256" key="2">
    <source>
        <dbReference type="SAM" id="MobiDB-lite"/>
    </source>
</evidence>
<evidence type="ECO:0000256" key="1">
    <source>
        <dbReference type="SAM" id="Coils"/>
    </source>
</evidence>
<reference evidence="3 4" key="1">
    <citation type="journal article" date="2020" name="IScience">
        <title>Genome Sequencing of the Endangered Kingdonia uniflora (Circaeasteraceae, Ranunculales) Reveals Potential Mechanisms of Evolutionary Specialization.</title>
        <authorList>
            <person name="Sun Y."/>
            <person name="Deng T."/>
            <person name="Zhang A."/>
            <person name="Moore M.J."/>
            <person name="Landis J.B."/>
            <person name="Lin N."/>
            <person name="Zhang H."/>
            <person name="Zhang X."/>
            <person name="Huang J."/>
            <person name="Zhang X."/>
            <person name="Sun H."/>
            <person name="Wang H."/>
        </authorList>
    </citation>
    <scope>NUCLEOTIDE SEQUENCE [LARGE SCALE GENOMIC DNA]</scope>
    <source>
        <strain evidence="3">TB1705</strain>
        <tissue evidence="3">Leaf</tissue>
    </source>
</reference>
<evidence type="ECO:0000313" key="3">
    <source>
        <dbReference type="EMBL" id="KAF6149766.1"/>
    </source>
</evidence>
<evidence type="ECO:0000313" key="4">
    <source>
        <dbReference type="Proteomes" id="UP000541444"/>
    </source>
</evidence>
<sequence>MSKQLVFTTDEELGPIVSYGSPRVGPSSEDAFLLISKRVDQEVMRSKNPKPSSKFVVSSSSEESSSSDRTMDDSEVIGTVTVDKPAVSSGRDVGLTLVKPDGKMDHYQVPSLDKWKGNMGIRDDIDISYYNRTGAEVVEDGFICYLNQVVYGLSIPLTFFQKDVMNALKSCPGQLNGNVFEMMKVCEALSKRWRDGGIARQFEGDDVLKYYKFKYVKDRKSGYLFSDSARPKFFDFESVGRPWCDHHMMVREPNPKGAADTLSLLDVVRREGTGLNKVLGALGIRKEKRLNSIVEKVQQAHQNRAMATFGSAYDDIMEIPAYAASTSSSLLSVAWKSAAEVLKVAAADRVEYEAEKREQFEKEKALQKDQIEKEAAATKKEVEDEKKKVVDIVVVSQNKLIQAFYFRGLSREDVNLALIGKYIEIIFPGDDASPVAEESPAPPVADDTSKELQCRYGKIKIERDEVLRKESDRFALLQKSLKDKRFVDESDKLECQRSLLSLTLYFEAKDNSEWGLKEAYLELLTERGIALNPARVKILAQEVHNRHSIEAQRCSARAGVSIIWGGVENDKVENMWFAKGNEGGGASTSKPRAEESVEEEIEDLLPHTRHKTRPQEVVISNEPLQVDAKDNEQDKLAALSASNKELSAKLRQCPLAAENMTLLNSKLESEMLELQSRLNVVTVELSCKDAEILTANNEAELRKEFLKKKKLETMAANQQVLDLLSTIEKQKNDLLYHQSVVTNNTDLLKKQDAEIYHMRERLKKVNWDLRDVRDSCHRKSNCAKTHEEACSKRDREMNEAINKCNSRIADLVWDKQALILEYMRGSEVYEEL</sequence>
<comment type="caution">
    <text evidence="3">The sequence shown here is derived from an EMBL/GenBank/DDBJ whole genome shotgun (WGS) entry which is preliminary data.</text>
</comment>
<dbReference type="AlphaFoldDB" id="A0A7J7M4I5"/>
<feature type="region of interest" description="Disordered" evidence="2">
    <location>
        <begin position="43"/>
        <end position="72"/>
    </location>
</feature>
<gene>
    <name evidence="3" type="ORF">GIB67_017499</name>
</gene>
<name>A0A7J7M4I5_9MAGN</name>
<organism evidence="3 4">
    <name type="scientific">Kingdonia uniflora</name>
    <dbReference type="NCBI Taxonomy" id="39325"/>
    <lineage>
        <taxon>Eukaryota</taxon>
        <taxon>Viridiplantae</taxon>
        <taxon>Streptophyta</taxon>
        <taxon>Embryophyta</taxon>
        <taxon>Tracheophyta</taxon>
        <taxon>Spermatophyta</taxon>
        <taxon>Magnoliopsida</taxon>
        <taxon>Ranunculales</taxon>
        <taxon>Circaeasteraceae</taxon>
        <taxon>Kingdonia</taxon>
    </lineage>
</organism>
<accession>A0A7J7M4I5</accession>
<dbReference type="Proteomes" id="UP000541444">
    <property type="component" value="Unassembled WGS sequence"/>
</dbReference>
<keyword evidence="4" id="KW-1185">Reference proteome</keyword>
<proteinExistence type="predicted"/>
<feature type="compositionally biased region" description="Low complexity" evidence="2">
    <location>
        <begin position="49"/>
        <end position="64"/>
    </location>
</feature>
<keyword evidence="1" id="KW-0175">Coiled coil</keyword>
<feature type="coiled-coil region" evidence="1">
    <location>
        <begin position="357"/>
        <end position="388"/>
    </location>
</feature>
<feature type="coiled-coil region" evidence="1">
    <location>
        <begin position="629"/>
        <end position="684"/>
    </location>
</feature>